<dbReference type="Proteomes" id="UP000282323">
    <property type="component" value="Unassembled WGS sequence"/>
</dbReference>
<evidence type="ECO:0000313" key="2">
    <source>
        <dbReference type="EMBL" id="RQG97309.1"/>
    </source>
</evidence>
<evidence type="ECO:0000256" key="1">
    <source>
        <dbReference type="SAM" id="MobiDB-lite"/>
    </source>
</evidence>
<evidence type="ECO:0000313" key="3">
    <source>
        <dbReference type="Proteomes" id="UP000282323"/>
    </source>
</evidence>
<dbReference type="AlphaFoldDB" id="A0A3N6PCQ9"/>
<name>A0A3N6PCQ9_NATCH</name>
<feature type="compositionally biased region" description="Basic and acidic residues" evidence="1">
    <location>
        <begin position="1"/>
        <end position="14"/>
    </location>
</feature>
<gene>
    <name evidence="2" type="ORF">EA473_04405</name>
</gene>
<dbReference type="EMBL" id="REGA01000002">
    <property type="protein sequence ID" value="RQG97309.1"/>
    <property type="molecule type" value="Genomic_DNA"/>
</dbReference>
<sequence>MTDSKPYETDWGKHREYRRRSSVFDDNRDATPKAEPRNQRYATIIDPSRSNDRVSLSGPTPLS</sequence>
<reference evidence="2 3" key="1">
    <citation type="submission" date="2018-10" db="EMBL/GenBank/DDBJ databases">
        <title>Natrarchaeobius chitinivorans gen. nov., sp. nov., and Natrarchaeobius haloalkaliphilus sp. nov., alkaliphilic, chitin-utilizing haloarchaea from hypersaline alkaline lakes.</title>
        <authorList>
            <person name="Sorokin D.Y."/>
            <person name="Elcheninov A.G."/>
            <person name="Kostrikina N.A."/>
            <person name="Bale N.J."/>
            <person name="Sinninghe Damste J.S."/>
            <person name="Khijniak T.V."/>
            <person name="Kublanov I.V."/>
            <person name="Toshchakov S.V."/>
        </authorList>
    </citation>
    <scope>NUCLEOTIDE SEQUENCE [LARGE SCALE GENOMIC DNA]</scope>
    <source>
        <strain evidence="2 3">AArcht4T</strain>
    </source>
</reference>
<comment type="caution">
    <text evidence="2">The sequence shown here is derived from an EMBL/GenBank/DDBJ whole genome shotgun (WGS) entry which is preliminary data.</text>
</comment>
<accession>A0A3N6PCQ9</accession>
<protein>
    <submittedName>
        <fullName evidence="2">Uncharacterized protein</fullName>
    </submittedName>
</protein>
<organism evidence="2 3">
    <name type="scientific">Natrarchaeobius chitinivorans</name>
    <dbReference type="NCBI Taxonomy" id="1679083"/>
    <lineage>
        <taxon>Archaea</taxon>
        <taxon>Methanobacteriati</taxon>
        <taxon>Methanobacteriota</taxon>
        <taxon>Stenosarchaea group</taxon>
        <taxon>Halobacteria</taxon>
        <taxon>Halobacteriales</taxon>
        <taxon>Natrialbaceae</taxon>
        <taxon>Natrarchaeobius</taxon>
    </lineage>
</organism>
<proteinExistence type="predicted"/>
<feature type="region of interest" description="Disordered" evidence="1">
    <location>
        <begin position="1"/>
        <end position="63"/>
    </location>
</feature>
<feature type="compositionally biased region" description="Polar residues" evidence="1">
    <location>
        <begin position="53"/>
        <end position="63"/>
    </location>
</feature>
<feature type="compositionally biased region" description="Basic and acidic residues" evidence="1">
    <location>
        <begin position="22"/>
        <end position="38"/>
    </location>
</feature>
<keyword evidence="3" id="KW-1185">Reference proteome</keyword>